<keyword evidence="2" id="KW-0472">Membrane</keyword>
<dbReference type="PANTHER" id="PTHR30203">
    <property type="entry name" value="OUTER MEMBRANE CATION EFFLUX PROTEIN"/>
    <property type="match status" value="1"/>
</dbReference>
<dbReference type="InterPro" id="IPR010131">
    <property type="entry name" value="MdtP/NodT-like"/>
</dbReference>
<evidence type="ECO:0000313" key="4">
    <source>
        <dbReference type="Proteomes" id="UP000315471"/>
    </source>
</evidence>
<gene>
    <name evidence="3" type="primary">ttgI_1</name>
    <name evidence="3" type="ORF">Q31b_20670</name>
</gene>
<dbReference type="PANTHER" id="PTHR30203:SF33">
    <property type="entry name" value="BLR4455 PROTEIN"/>
    <property type="match status" value="1"/>
</dbReference>
<dbReference type="AlphaFoldDB" id="A0A5C6E286"/>
<comment type="similarity">
    <text evidence="1 2">Belongs to the outer membrane factor (OMF) (TC 1.B.17) family.</text>
</comment>
<evidence type="ECO:0000256" key="1">
    <source>
        <dbReference type="ARBA" id="ARBA00007613"/>
    </source>
</evidence>
<accession>A0A5C6E286</accession>
<dbReference type="PROSITE" id="PS51257">
    <property type="entry name" value="PROKAR_LIPOPROTEIN"/>
    <property type="match status" value="1"/>
</dbReference>
<evidence type="ECO:0000313" key="3">
    <source>
        <dbReference type="EMBL" id="TWU43032.1"/>
    </source>
</evidence>
<reference evidence="3 4" key="1">
    <citation type="submission" date="2019-02" db="EMBL/GenBank/DDBJ databases">
        <title>Deep-cultivation of Planctomycetes and their phenomic and genomic characterization uncovers novel biology.</title>
        <authorList>
            <person name="Wiegand S."/>
            <person name="Jogler M."/>
            <person name="Boedeker C."/>
            <person name="Pinto D."/>
            <person name="Vollmers J."/>
            <person name="Rivas-Marin E."/>
            <person name="Kohn T."/>
            <person name="Peeters S.H."/>
            <person name="Heuer A."/>
            <person name="Rast P."/>
            <person name="Oberbeckmann S."/>
            <person name="Bunk B."/>
            <person name="Jeske O."/>
            <person name="Meyerdierks A."/>
            <person name="Storesund J.E."/>
            <person name="Kallscheuer N."/>
            <person name="Luecker S."/>
            <person name="Lage O.M."/>
            <person name="Pohl T."/>
            <person name="Merkel B.J."/>
            <person name="Hornburger P."/>
            <person name="Mueller R.-W."/>
            <person name="Bruemmer F."/>
            <person name="Labrenz M."/>
            <person name="Spormann A.M."/>
            <person name="Op Den Camp H."/>
            <person name="Overmann J."/>
            <person name="Amann R."/>
            <person name="Jetten M.S.M."/>
            <person name="Mascher T."/>
            <person name="Medema M.H."/>
            <person name="Devos D.P."/>
            <person name="Kaster A.-K."/>
            <person name="Ovreas L."/>
            <person name="Rohde M."/>
            <person name="Galperin M.Y."/>
            <person name="Jogler C."/>
        </authorList>
    </citation>
    <scope>NUCLEOTIDE SEQUENCE [LARGE SCALE GENOMIC DNA]</scope>
    <source>
        <strain evidence="3 4">Q31b</strain>
    </source>
</reference>
<organism evidence="3 4">
    <name type="scientific">Novipirellula aureliae</name>
    <dbReference type="NCBI Taxonomy" id="2527966"/>
    <lineage>
        <taxon>Bacteria</taxon>
        <taxon>Pseudomonadati</taxon>
        <taxon>Planctomycetota</taxon>
        <taxon>Planctomycetia</taxon>
        <taxon>Pirellulales</taxon>
        <taxon>Pirellulaceae</taxon>
        <taxon>Novipirellula</taxon>
    </lineage>
</organism>
<evidence type="ECO:0000256" key="2">
    <source>
        <dbReference type="RuleBase" id="RU362097"/>
    </source>
</evidence>
<dbReference type="Gene3D" id="1.20.1600.10">
    <property type="entry name" value="Outer membrane efflux proteins (OEP)"/>
    <property type="match status" value="1"/>
</dbReference>
<dbReference type="EMBL" id="SJPY01000003">
    <property type="protein sequence ID" value="TWU43032.1"/>
    <property type="molecule type" value="Genomic_DNA"/>
</dbReference>
<dbReference type="RefSeq" id="WP_146599529.1">
    <property type="nucleotide sequence ID" value="NZ_SJPY01000003.1"/>
</dbReference>
<sequence>MSVFARFFDRFSWWPVALLLLAVVGCANREVVGKFRTDDPAPFSASGDFPPPDRWWQEFDDPQLSYCVNEALGGSFTLAAARQRLGAASAIARREASDFFPDINGVANATTLFGPGETRLTSRLGLDAAYQVDVWGEIESRVDAQRLRAAATREDYHALALTLSAEIVGTWFSLIEAHAQVSLIEEQVDTNKTGLIFQESRFGKGLIRSADVLRQRQLVESTLEQAVVAKSRIEVLEHQMAVLLGELPQTARYSPGETLPELPPLPATGLPSELLRRRPDVRRDYLAFKAADRDLAAAISAQYPRISLTGSVLNIAERPETVFRDWFLSIGSQLVAPLIDGGQRRAEVDRTAAVTCELFNEYGQTMLIAFQEVEDSLAREHYQIERLEHLEAQVELARQASEQLREQYLIGDTDYLSVLTAITAQQRLQREMLSAQLELRLIRITLYLALAGGFDVSPQDDFVLSVTELDELEEPVQNSTENEISAVDDSIIAAEEMIFDE</sequence>
<dbReference type="Gene3D" id="2.20.200.10">
    <property type="entry name" value="Outer membrane efflux proteins (OEP)"/>
    <property type="match status" value="1"/>
</dbReference>
<keyword evidence="2" id="KW-1134">Transmembrane beta strand</keyword>
<name>A0A5C6E286_9BACT</name>
<comment type="subcellular location">
    <subcellularLocation>
        <location evidence="2">Cell membrane</location>
        <topology evidence="2">Lipid-anchor</topology>
    </subcellularLocation>
</comment>
<dbReference type="InterPro" id="IPR003423">
    <property type="entry name" value="OMP_efflux"/>
</dbReference>
<dbReference type="NCBIfam" id="TIGR01845">
    <property type="entry name" value="outer_NodT"/>
    <property type="match status" value="1"/>
</dbReference>
<protein>
    <submittedName>
        <fullName evidence="3">Toluene efflux pump outer membrane protein TtgI</fullName>
    </submittedName>
</protein>
<keyword evidence="2" id="KW-0812">Transmembrane</keyword>
<proteinExistence type="inferred from homology"/>
<comment type="caution">
    <text evidence="3">The sequence shown here is derived from an EMBL/GenBank/DDBJ whole genome shotgun (WGS) entry which is preliminary data.</text>
</comment>
<dbReference type="Pfam" id="PF02321">
    <property type="entry name" value="OEP"/>
    <property type="match status" value="2"/>
</dbReference>
<keyword evidence="2" id="KW-0449">Lipoprotein</keyword>
<dbReference type="SUPFAM" id="SSF56954">
    <property type="entry name" value="Outer membrane efflux proteins (OEP)"/>
    <property type="match status" value="1"/>
</dbReference>
<keyword evidence="2" id="KW-0564">Palmitate</keyword>
<dbReference type="GO" id="GO:0015562">
    <property type="term" value="F:efflux transmembrane transporter activity"/>
    <property type="evidence" value="ECO:0007669"/>
    <property type="project" value="InterPro"/>
</dbReference>
<dbReference type="Proteomes" id="UP000315471">
    <property type="component" value="Unassembled WGS sequence"/>
</dbReference>
<dbReference type="OrthoDB" id="9770517at2"/>
<dbReference type="GO" id="GO:0005886">
    <property type="term" value="C:plasma membrane"/>
    <property type="evidence" value="ECO:0007669"/>
    <property type="project" value="UniProtKB-SubCell"/>
</dbReference>
<keyword evidence="4" id="KW-1185">Reference proteome</keyword>